<comment type="caution">
    <text evidence="3">The sequence shown here is derived from an EMBL/GenBank/DDBJ whole genome shotgun (WGS) entry which is preliminary data.</text>
</comment>
<keyword evidence="1" id="KW-0472">Membrane</keyword>
<feature type="transmembrane region" description="Helical" evidence="1">
    <location>
        <begin position="625"/>
        <end position="647"/>
    </location>
</feature>
<keyword evidence="1" id="KW-0812">Transmembrane</keyword>
<dbReference type="EMBL" id="BMEC01000012">
    <property type="protein sequence ID" value="GGC46353.1"/>
    <property type="molecule type" value="Genomic_DNA"/>
</dbReference>
<dbReference type="NCBIfam" id="TIGR02226">
    <property type="entry name" value="two_anch"/>
    <property type="match status" value="1"/>
</dbReference>
<protein>
    <submittedName>
        <fullName evidence="3">Membrane protein</fullName>
    </submittedName>
</protein>
<reference evidence="4" key="1">
    <citation type="journal article" date="2019" name="Int. J. Syst. Evol. Microbiol.">
        <title>The Global Catalogue of Microorganisms (GCM) 10K type strain sequencing project: providing services to taxonomists for standard genome sequencing and annotation.</title>
        <authorList>
            <consortium name="The Broad Institute Genomics Platform"/>
            <consortium name="The Broad Institute Genome Sequencing Center for Infectious Disease"/>
            <person name="Wu L."/>
            <person name="Ma J."/>
        </authorList>
    </citation>
    <scope>NUCLEOTIDE SEQUENCE [LARGE SCALE GENOMIC DNA]</scope>
    <source>
        <strain evidence="4">CGMCC 1.10832</strain>
    </source>
</reference>
<dbReference type="RefSeq" id="WP_188465956.1">
    <property type="nucleotide sequence ID" value="NZ_BAABHU010000012.1"/>
</dbReference>
<evidence type="ECO:0000313" key="3">
    <source>
        <dbReference type="EMBL" id="GGC46353.1"/>
    </source>
</evidence>
<dbReference type="InterPro" id="IPR024163">
    <property type="entry name" value="Aerotolerance_reg_N"/>
</dbReference>
<sequence>MNITNPNALWLLSFLVIPILIHLFQFRRYKKLKFSNVAFLKAINQEQRNTRRLKHLLILLSRLLFIIFFVLCIAKPFWPSQKAAGEVNLIILDQSASNLSLAEGRPNAVLEENMNLINQLQEQFPENIKIINELGGNVEPYNNVAIHPRSTSINLEQLLKENENASKVLLLSDFQTQVIDDNKSVFSDSSRQFVMMPPYNESPANLLWDSVWVTNNTLNESVILQFSKTGSAESVNIALENEESLLGSRQVTVEENTFDTISFQLQSASSLQDKQRFTFTSEDAVATFDNKFYFNKINFGKIKVILLSGDKENNNIRSLFEGNDLFEFSSENVNNYSFQSLDNYDVAIVKVGSSFNSFQADALKAYAERGNTLIIIPEADFTATELLSGFGLGNVRLVPSSDQEIKLQNPDPQNPFFNNIFQKTDRNMNMPEAALFLNWQSGQNLLAYINGYPFLSRTGQNQNIYTFSAPLNLNYTNFERHGLFLPIFYKMAFFGKSENRLNYHFLDEDVIEFTHAGIPSGTILKIENEEQELIPDQRINGDKISLILPQEEIMAGFYELRDSKTDSLYSYLAFNYPKDESRNSFYTAVQLQELFSASENITVLDEYDISTLESYLLESKEGFPLWKYFLILALLSLLAEVLIIRLLK</sequence>
<gene>
    <name evidence="3" type="ORF">GCM10011506_34920</name>
</gene>
<evidence type="ECO:0000259" key="2">
    <source>
        <dbReference type="Pfam" id="PF07584"/>
    </source>
</evidence>
<dbReference type="PANTHER" id="PTHR37464:SF1">
    <property type="entry name" value="BLL2463 PROTEIN"/>
    <property type="match status" value="1"/>
</dbReference>
<dbReference type="PANTHER" id="PTHR37464">
    <property type="entry name" value="BLL2463 PROTEIN"/>
    <property type="match status" value="1"/>
</dbReference>
<dbReference type="InterPro" id="IPR029062">
    <property type="entry name" value="Class_I_gatase-like"/>
</dbReference>
<keyword evidence="1" id="KW-1133">Transmembrane helix</keyword>
<feature type="transmembrane region" description="Helical" evidence="1">
    <location>
        <begin position="56"/>
        <end position="78"/>
    </location>
</feature>
<feature type="transmembrane region" description="Helical" evidence="1">
    <location>
        <begin position="6"/>
        <end position="24"/>
    </location>
</feature>
<keyword evidence="4" id="KW-1185">Reference proteome</keyword>
<dbReference type="Proteomes" id="UP000636010">
    <property type="component" value="Unassembled WGS sequence"/>
</dbReference>
<organism evidence="3 4">
    <name type="scientific">Marivirga lumbricoides</name>
    <dbReference type="NCBI Taxonomy" id="1046115"/>
    <lineage>
        <taxon>Bacteria</taxon>
        <taxon>Pseudomonadati</taxon>
        <taxon>Bacteroidota</taxon>
        <taxon>Cytophagia</taxon>
        <taxon>Cytophagales</taxon>
        <taxon>Marivirgaceae</taxon>
        <taxon>Marivirga</taxon>
    </lineage>
</organism>
<evidence type="ECO:0000313" key="4">
    <source>
        <dbReference type="Proteomes" id="UP000636010"/>
    </source>
</evidence>
<dbReference type="Pfam" id="PF07584">
    <property type="entry name" value="BatA"/>
    <property type="match status" value="1"/>
</dbReference>
<dbReference type="InterPro" id="IPR011933">
    <property type="entry name" value="Double_TM_dom"/>
</dbReference>
<proteinExistence type="predicted"/>
<dbReference type="SUPFAM" id="SSF52317">
    <property type="entry name" value="Class I glutamine amidotransferase-like"/>
    <property type="match status" value="1"/>
</dbReference>
<feature type="domain" description="Aerotolerance regulator N-terminal" evidence="2">
    <location>
        <begin position="1"/>
        <end position="76"/>
    </location>
</feature>
<name>A0ABQ1MX57_9BACT</name>
<evidence type="ECO:0000256" key="1">
    <source>
        <dbReference type="SAM" id="Phobius"/>
    </source>
</evidence>
<accession>A0ABQ1MX57</accession>